<dbReference type="InterPro" id="IPR029039">
    <property type="entry name" value="Flavoprotein-like_sf"/>
</dbReference>
<comment type="caution">
    <text evidence="4">The sequence shown here is derived from an EMBL/GenBank/DDBJ whole genome shotgun (WGS) entry which is preliminary data.</text>
</comment>
<dbReference type="Proteomes" id="UP001523565">
    <property type="component" value="Unassembled WGS sequence"/>
</dbReference>
<dbReference type="RefSeq" id="WP_262070407.1">
    <property type="nucleotide sequence ID" value="NZ_JAMXOC010000047.1"/>
</dbReference>
<dbReference type="PANTHER" id="PTHR43278:SF4">
    <property type="entry name" value="NAD(P)H-DEPENDENT FMN-CONTAINING OXIDOREDUCTASE YWQN-RELATED"/>
    <property type="match status" value="1"/>
</dbReference>
<evidence type="ECO:0000313" key="5">
    <source>
        <dbReference type="Proteomes" id="UP001523565"/>
    </source>
</evidence>
<keyword evidence="1" id="KW-0285">Flavoprotein</keyword>
<keyword evidence="5" id="KW-1185">Reference proteome</keyword>
<feature type="domain" description="NADPH-dependent FMN reductase-like" evidence="3">
    <location>
        <begin position="1"/>
        <end position="155"/>
    </location>
</feature>
<gene>
    <name evidence="4" type="ORF">NK118_14970</name>
</gene>
<organism evidence="4 5">
    <name type="scientific">Ohessyouella blattaphilus</name>
    <dbReference type="NCBI Taxonomy" id="2949333"/>
    <lineage>
        <taxon>Bacteria</taxon>
        <taxon>Bacillati</taxon>
        <taxon>Bacillota</taxon>
        <taxon>Clostridia</taxon>
        <taxon>Lachnospirales</taxon>
        <taxon>Lachnospiraceae</taxon>
        <taxon>Ohessyouella</taxon>
    </lineage>
</organism>
<reference evidence="4 5" key="1">
    <citation type="journal article" date="2022" name="Genome Biol. Evol.">
        <title>Host diet, physiology and behaviors set the stage for Lachnospiraceae cladogenesis.</title>
        <authorList>
            <person name="Vera-Ponce De Leon A."/>
            <person name="Schneider M."/>
            <person name="Jahnes B.C."/>
            <person name="Sadowski V."/>
            <person name="Camuy-Velez L.A."/>
            <person name="Duan J."/>
            <person name="Sabree Z.L."/>
        </authorList>
    </citation>
    <scope>NUCLEOTIDE SEQUENCE [LARGE SCALE GENOMIC DNA]</scope>
    <source>
        <strain evidence="4 5">PAL227</strain>
    </source>
</reference>
<dbReference type="SUPFAM" id="SSF52218">
    <property type="entry name" value="Flavoproteins"/>
    <property type="match status" value="1"/>
</dbReference>
<dbReference type="InterPro" id="IPR051796">
    <property type="entry name" value="ISF_SsuE-like"/>
</dbReference>
<sequence length="234" mass="27169">MKILAYVGSMQGEESRTYLYTKKLLDSIKIEEPKIEYKIFTAKDYNILPCEGCGYCFKHNICRQNEKDKMEDLLKNILDANLVIMGSPVYAHNVSGIMKNVIDRMSYWIHTMRLSGKYGMAISTYESNGENIVIDYLDNVMSQMGIKVIEKMSISSSELADISVLDRSVYKTGVSIIENLKSTVKTSEKLEDIFMSRKRMFKYYKQLGYDTELSKYWEREGRNKYISFEELLGK</sequence>
<accession>A0ABT1ELH6</accession>
<keyword evidence="2" id="KW-0288">FMN</keyword>
<dbReference type="Gene3D" id="3.40.50.360">
    <property type="match status" value="1"/>
</dbReference>
<evidence type="ECO:0000256" key="2">
    <source>
        <dbReference type="ARBA" id="ARBA00022643"/>
    </source>
</evidence>
<proteinExistence type="predicted"/>
<dbReference type="PANTHER" id="PTHR43278">
    <property type="entry name" value="NAD(P)H-DEPENDENT FMN-CONTAINING OXIDOREDUCTASE YWQN-RELATED"/>
    <property type="match status" value="1"/>
</dbReference>
<dbReference type="EMBL" id="JAMZFV010000047">
    <property type="protein sequence ID" value="MCP1111549.1"/>
    <property type="molecule type" value="Genomic_DNA"/>
</dbReference>
<evidence type="ECO:0000259" key="3">
    <source>
        <dbReference type="Pfam" id="PF03358"/>
    </source>
</evidence>
<name>A0ABT1ELH6_9FIRM</name>
<evidence type="ECO:0000313" key="4">
    <source>
        <dbReference type="EMBL" id="MCP1111549.1"/>
    </source>
</evidence>
<dbReference type="Pfam" id="PF03358">
    <property type="entry name" value="FMN_red"/>
    <property type="match status" value="1"/>
</dbReference>
<protein>
    <submittedName>
        <fullName evidence="4">Flavodoxin family protein</fullName>
    </submittedName>
</protein>
<evidence type="ECO:0000256" key="1">
    <source>
        <dbReference type="ARBA" id="ARBA00022630"/>
    </source>
</evidence>
<dbReference type="InterPro" id="IPR005025">
    <property type="entry name" value="FMN_Rdtase-like_dom"/>
</dbReference>